<accession>A0A2T0NA55</accession>
<feature type="chain" id="PRO_5015585917" description="Secreted protein" evidence="1">
    <location>
        <begin position="27"/>
        <end position="122"/>
    </location>
</feature>
<proteinExistence type="predicted"/>
<keyword evidence="3" id="KW-1185">Reference proteome</keyword>
<dbReference type="EMBL" id="PVNG01000002">
    <property type="protein sequence ID" value="PRX69600.1"/>
    <property type="molecule type" value="Genomic_DNA"/>
</dbReference>
<feature type="signal peptide" evidence="1">
    <location>
        <begin position="1"/>
        <end position="26"/>
    </location>
</feature>
<evidence type="ECO:0008006" key="4">
    <source>
        <dbReference type="Google" id="ProtNLM"/>
    </source>
</evidence>
<evidence type="ECO:0000313" key="2">
    <source>
        <dbReference type="EMBL" id="PRX69600.1"/>
    </source>
</evidence>
<gene>
    <name evidence="2" type="ORF">B0I32_102658</name>
</gene>
<protein>
    <recommendedName>
        <fullName evidence="4">Secreted protein</fullName>
    </recommendedName>
</protein>
<evidence type="ECO:0000313" key="3">
    <source>
        <dbReference type="Proteomes" id="UP000238312"/>
    </source>
</evidence>
<dbReference type="Proteomes" id="UP000238312">
    <property type="component" value="Unassembled WGS sequence"/>
</dbReference>
<evidence type="ECO:0000256" key="1">
    <source>
        <dbReference type="SAM" id="SignalP"/>
    </source>
</evidence>
<reference evidence="2 3" key="1">
    <citation type="submission" date="2018-03" db="EMBL/GenBank/DDBJ databases">
        <title>Genomic Encyclopedia of Type Strains, Phase III (KMG-III): the genomes of soil and plant-associated and newly described type strains.</title>
        <authorList>
            <person name="Whitman W."/>
        </authorList>
    </citation>
    <scope>NUCLEOTIDE SEQUENCE [LARGE SCALE GENOMIC DNA]</scope>
    <source>
        <strain evidence="2 3">CGMCC 4.7104</strain>
    </source>
</reference>
<comment type="caution">
    <text evidence="2">The sequence shown here is derived from an EMBL/GenBank/DDBJ whole genome shotgun (WGS) entry which is preliminary data.</text>
</comment>
<keyword evidence="1" id="KW-0732">Signal</keyword>
<dbReference type="RefSeq" id="WP_106235935.1">
    <property type="nucleotide sequence ID" value="NZ_JBFAIB010000026.1"/>
</dbReference>
<dbReference type="OrthoDB" id="3477503at2"/>
<name>A0A2T0NA55_9ACTN</name>
<sequence>MNHLRTAIVGAAVAAASVILAQPALAASFQRDVGDGIVRYDDTTNEMCVRADNTTGTAWVEVTLTRPGVIGTPIVIRDDNVKHPDATCKQVSAFDNVTYRADYESFWSGRGTILRGSFQFTT</sequence>
<organism evidence="2 3">
    <name type="scientific">Nonomuraea fuscirosea</name>
    <dbReference type="NCBI Taxonomy" id="1291556"/>
    <lineage>
        <taxon>Bacteria</taxon>
        <taxon>Bacillati</taxon>
        <taxon>Actinomycetota</taxon>
        <taxon>Actinomycetes</taxon>
        <taxon>Streptosporangiales</taxon>
        <taxon>Streptosporangiaceae</taxon>
        <taxon>Nonomuraea</taxon>
    </lineage>
</organism>
<dbReference type="AlphaFoldDB" id="A0A2T0NA55"/>